<dbReference type="Gene3D" id="3.30.559.10">
    <property type="entry name" value="Chloramphenicol acetyltransferase-like domain"/>
    <property type="match status" value="5"/>
</dbReference>
<evidence type="ECO:0000313" key="11">
    <source>
        <dbReference type="EMBL" id="KAG5930352.1"/>
    </source>
</evidence>
<dbReference type="FunFam" id="3.30.300.30:FF:000015">
    <property type="entry name" value="Nonribosomal peptide synthase SidD"/>
    <property type="match status" value="4"/>
</dbReference>
<reference evidence="11" key="1">
    <citation type="journal article" date="2020" name="bioRxiv">
        <title>Whole genome comparisons of ergot fungi reveals the divergence and evolution of species within the genus Claviceps are the result of varying mechanisms driving genome evolution and host range expansion.</title>
        <authorList>
            <person name="Wyka S.A."/>
            <person name="Mondo S.J."/>
            <person name="Liu M."/>
            <person name="Dettman J."/>
            <person name="Nalam V."/>
            <person name="Broders K.D."/>
        </authorList>
    </citation>
    <scope>NUCLEOTIDE SEQUENCE</scope>
    <source>
        <strain evidence="11">CCC 489</strain>
    </source>
</reference>
<feature type="region of interest" description="Disordered" evidence="9">
    <location>
        <begin position="1"/>
        <end position="20"/>
    </location>
</feature>
<dbReference type="Gene3D" id="3.30.559.30">
    <property type="entry name" value="Nonribosomal peptide synthetase, condensation domain"/>
    <property type="match status" value="5"/>
</dbReference>
<dbReference type="PROSITE" id="PS00455">
    <property type="entry name" value="AMP_BINDING"/>
    <property type="match status" value="5"/>
</dbReference>
<organism evidence="11 12">
    <name type="scientific">Claviceps africana</name>
    <dbReference type="NCBI Taxonomy" id="83212"/>
    <lineage>
        <taxon>Eukaryota</taxon>
        <taxon>Fungi</taxon>
        <taxon>Dikarya</taxon>
        <taxon>Ascomycota</taxon>
        <taxon>Pezizomycotina</taxon>
        <taxon>Sordariomycetes</taxon>
        <taxon>Hypocreomycetidae</taxon>
        <taxon>Hypocreales</taxon>
        <taxon>Clavicipitaceae</taxon>
        <taxon>Claviceps</taxon>
    </lineage>
</organism>
<dbReference type="FunFam" id="1.10.1200.10:FF:000005">
    <property type="entry name" value="Nonribosomal peptide synthetase 1"/>
    <property type="match status" value="3"/>
</dbReference>
<dbReference type="GO" id="GO:0031177">
    <property type="term" value="F:phosphopantetheine binding"/>
    <property type="evidence" value="ECO:0007669"/>
    <property type="project" value="InterPro"/>
</dbReference>
<evidence type="ECO:0000256" key="4">
    <source>
        <dbReference type="ARBA" id="ARBA00022598"/>
    </source>
</evidence>
<dbReference type="Gene3D" id="1.10.1200.10">
    <property type="entry name" value="ACP-like"/>
    <property type="match status" value="3"/>
</dbReference>
<proteinExistence type="inferred from homology"/>
<dbReference type="InterPro" id="IPR036736">
    <property type="entry name" value="ACP-like_sf"/>
</dbReference>
<feature type="domain" description="Carrier" evidence="10">
    <location>
        <begin position="579"/>
        <end position="655"/>
    </location>
</feature>
<dbReference type="GO" id="GO:0005737">
    <property type="term" value="C:cytoplasm"/>
    <property type="evidence" value="ECO:0007669"/>
    <property type="project" value="TreeGrafter"/>
</dbReference>
<dbReference type="SUPFAM" id="SSF52777">
    <property type="entry name" value="CoA-dependent acyltransferases"/>
    <property type="match status" value="10"/>
</dbReference>
<dbReference type="CDD" id="cd19534">
    <property type="entry name" value="E_NRPS"/>
    <property type="match status" value="1"/>
</dbReference>
<name>A0A8K0JDF4_9HYPO</name>
<gene>
    <name evidence="11" type="ORF">E4U42_001867</name>
</gene>
<dbReference type="InterPro" id="IPR001242">
    <property type="entry name" value="Condensation_dom"/>
</dbReference>
<keyword evidence="5" id="KW-0808">Transferase</keyword>
<feature type="domain" description="Carrier" evidence="10">
    <location>
        <begin position="4282"/>
        <end position="4358"/>
    </location>
</feature>
<dbReference type="GO" id="GO:0043041">
    <property type="term" value="P:amino acid activation for nonribosomal peptide biosynthetic process"/>
    <property type="evidence" value="ECO:0007669"/>
    <property type="project" value="TreeGrafter"/>
</dbReference>
<dbReference type="UniPathway" id="UPA00327"/>
<dbReference type="SMART" id="SM00823">
    <property type="entry name" value="PKS_PP"/>
    <property type="match status" value="3"/>
</dbReference>
<dbReference type="InterPro" id="IPR010071">
    <property type="entry name" value="AA_adenyl_dom"/>
</dbReference>
<dbReference type="InterPro" id="IPR023213">
    <property type="entry name" value="CAT-like_dom_sf"/>
</dbReference>
<dbReference type="Pfam" id="PF00668">
    <property type="entry name" value="Condensation"/>
    <property type="match status" value="5"/>
</dbReference>
<dbReference type="FunFam" id="3.30.559.30:FF:000002">
    <property type="entry name" value="Nonribosomal peptide synthase Pes1"/>
    <property type="match status" value="1"/>
</dbReference>
<dbReference type="CDD" id="cd19542">
    <property type="entry name" value="CT_NRPS-like"/>
    <property type="match status" value="1"/>
</dbReference>
<dbReference type="FunFam" id="3.40.50.12780:FF:000014">
    <property type="entry name" value="Nonribosomal peptide synthetase 1"/>
    <property type="match status" value="1"/>
</dbReference>
<dbReference type="Gene3D" id="3.40.50.12780">
    <property type="entry name" value="N-terminal domain of ligase-like"/>
    <property type="match status" value="3"/>
</dbReference>
<dbReference type="Gene3D" id="3.30.300.30">
    <property type="match status" value="5"/>
</dbReference>
<dbReference type="Gene3D" id="2.30.38.10">
    <property type="entry name" value="Luciferase, Domain 3"/>
    <property type="match status" value="2"/>
</dbReference>
<dbReference type="PROSITE" id="PS00012">
    <property type="entry name" value="PHOSPHOPANTETHEINE"/>
    <property type="match status" value="3"/>
</dbReference>
<sequence>MSTVVSIQLQSRPPSPPEVKVATDHDLERIWKWNASVPETIHGRVHGLITKRVRCQPDAQAVCAWDGDWSYRQLDELSTNLAHQLVRMGVGPDVLVALCFQKSKWTPIAMLAVMKAGGASVALEPSLPHERLRSIVQLAEPHLTLCASLTVELARNVAKEPLLVIDELTLDSVCPDSLPDVQSWNKLYVIFTSGSTGTPKGTITTHANFCSAIHHQQAFQGYSPSWRVYDFAKYSFDITWSNFIHTTTSGGCLCIPSQEEAINNLAGSIRAYNANFMNITPSVGGMVRPSDLRGIMEHVVFAGEALPNHLAAQWAQHVRVMNLYGPAECTVGVTLDVIGETANTNAAFASIGRGLGSCTWIVDPTCHDKLVPVGEVGELVLEGPIIGAGYLDDAERTAAVFIDNPEWLVKGPPGGVGRHGRLYKTGDLVRYEADGKLAFVGRKDTQVKINGQRVELGDIEYHVREHAAGGPDLQVAAELVTPCDSDRPLLVAFVQMMPPTSTHDSEALEFELNRVIDGLNERLAIHLPPYMIPSAYIPLKAFPKTASGKMDRRKLREYGKTSTTQELTAQASSPSKKKAPTAKMELRLQALWATVLGLRVDDIGSDDSFLRLGGDSIAAMKLVGIARDHGLSLSVADIFNHPVLVDMSATVGEVFEEASPIEQFSLLNSHIDVSVARRQAADACGVNIADIDDIFPCTPLQEGLIALTAKHEGDYVSRHVFQLHPQVDSDRLRRAWNRVVAKTPILRTRIVDLDQQGLVQVVINQSPTWTSAGGLMSLEEYRHGESNLATALSTPLVCFGLIQEPRGEEMRRFFVWTIHHALYDGWSKPLLLEELAQAYTGKIPPGTSTPFQSFVKYIKDIPTAESSKFWLAQFENFEAQVFPELPSPWYEARSDHLKVHSIANLQWPKLAGVTASTTLRAAWSILTSCYTNAMETVFGVTVSGRQAAVRGVDRMTGPTIATVPVRIPLNMGSTIADFLLQVQKQSIDMTKFEQTGLQQIRRLSPEAERACDFRTLLVIQPAADKKEKHACDGLFVSASNGELWSQVEDQMAEFRTYPLSLECQLHDDGVVVSTRFDAGVLTEGQVAILMRQLEHVLRRLCDAESRQTSLGDMELVGHEDLGQMWHWNSVVPEPARVLVHQLIEATTRQQPEAQAVCAWDGNWTYAELDRLSSHLAYSLVGSGVGPEVVVPLCIEKSKWMPVAMMAVMKAGGASLALDYAQPEDRLRSIVHQVSPVVILTSAGNQDLGRRLAPRISAVVVVVGEQLLDSRLTVPAVTLPAVEPSNKLYLVFTSGSTGQPKGVVVTHENIASAILHQRKTLRFTKQSRIYDFASYMFDVVWCNLLQGLSAGGCICIPSNNDRRNDPLGTASRLGANTAILTPSTIRGLDLKPLGCLRHIHFIGEPLSTDEIDGLHTDTVVTNLYGPTECTTFSTAQRVLGDPSSSKQIIGIGSGCGLCTWLVKPTDHSKLVPLGCVGEVLLEGPLVAAGYLGAEKKTAAAFFNDPAWLLKGCDNYAGRRGRIYKTGDLARYDTDGNLFFLGRKDSQVKISGQRVELGDIEHHIQANILGHEDVNVVAEVAKPTGSGNAILVAFIQVSCASGSCHEDDMQNQLEIITAGLQDRLLAQLPAYMIPSAYIPINSIPVTPTGKIDRRKLRAMAQQLTFERLMGTKRSSNVERRQPATVAEKALQEIWSAVLGVSASSISAEDNFLRIGGDSIAAMRLVAAARKQCMSFTVSQVFQHPLLSDLAKVIGEPALCSDGETSRHQHEPFALLNTKDSVEEIRKNIANKINIDPSQIEDAFPCTPLQEGLLALTAKRPGDYVARFVYPLQPGVDTEHFIRAWEAVMSATPILRTRIIDLGEAGLVQVIANEPTTWALRGELMSLDAYEMADRRLNTGLGMPLTRFAVIRDPVNDTRFFVWTIHHALYDGWSVSLMLQKLDAAFYVTDVKDMPRSPPLQTFVKHIINLDRNNAATYWDRQFQGLEAEIFPSIPSKSYQAISNASIKHRISDLYWPKTDITPSMMVRAAWSLLATKYTDRPEAVFGVTVSGRQAAVVDVEQIIGPTIATVPVRVTVDWCEMTVEQLLRKVQAQAVEMTAFEQTGLQSIRRVSSDAEKACSFQTLIVVHPAEEDESDQSNIGKWFINRRGKDVEDDTTVTEHDTHALTIECILERHGMRVRVAYDAKILDVDQVKRIASQFEHTLRQICMPENARKTISEIDMISYHDMHSIWEWNKTCPDAYKTCLHDIISSKSQRQPDALAVNAWDGDFSYRELDHISTQLAYYLASLGVKPETIIPLYFEKSKWTPVTMLAVMKAGGASVLMDSSQPLDRLQAIVKQIAPVIVVTSGRNKTRAGKLTDSPVVAVTDDLVERLGDWKSRETITPARPWNKAYLIFTSGSTGTPKGAILTHENVCSAIRYQRLAQGYNSDARVYDFTSYAFDTAWNNFMHTFSAGACLCIPSEDERKDDLSRSIHRFKPTILDITPSAATALELATVQSLRTLILGGERLSSWQAKKLGALVDVKLAYGPCECTPTSTVATIDPKNDGEPSIGRGAGTITWITEPRDHNILAPIGAIGELLLEGPLLGQGYLGDEEKTSSAFIHNPRWLLRGGAGKPGREGRLYKTGDLVRYNSDGTLVFIGRKDAQVKINGQRVELGEVESHMARHHFIRQSLSLYPQTGPFAKRLVGIFSPQGIFQSSTESPIELVDASHHNETEEHIQVLQSLLSESLPSYMVPLVWIAVKNIPLNPSGKLNRRLVEDWLLRMDSNTFLRIGSVGCSTGCAPPAPMLLRSKTLANLAHSAVVATDSTACGVERHREVFGETFTLSPIQKWFFAQSPPETINKKDFYCNQGFYVKLNRHVSTENLSLAIRTIVERHSMLRAQFEETSDGWVQRVPEPSDAIYHFGYANVQSVDEMKRNVTKIHQCLDIKRGLVFSADLYRLSSDDQYLILIAHHLVVDLVSWRVILDDLESLIVGKKLLDGLSFLSFQQWNLLQANIAHSPEFAPDKVLSTQNVHNDHEFWGFTKTTSNTASDHIRKNVELDNATTLLLLKDANNAYNTEPVELILSSIWDAFFYTFPMRKGLTIFNEGHGREPWTSEMDLSRTVGWFTTLSPVHLLRTDGDSAFHVVRLVKDARRRLPSNGWMYWVSRHLNEHGIAAFASHSSTMEVQFNYHGQYQQLERPDSLFQVVNFDDEVSAIGPLLPTSVLFDIDVVIEGGVTKISFSWNRHLAHQDLIRAWIAQIETSAQFLCSELCNKQTERTLCDYEFLNLDYKYLDELHENILPQIEEINNSQVEAIYPCSPMVDGILLSQLKGTGSYETSQTWLIKPQQSHQINVDGLMDAWQAVIARHPSMRTVFIHGVDASVAFYNVVLKSYRGEVLLLESNSFESALSRLREVPPVNYLKAKPAHRLVLCTIAGDDQVLCRIEMSHAISDGASTSITMNDWAKAYAGELDTEEIRDINQEFSRALSVVSKDDKMAYWKRKLSGLEPCHFPHLVEIKPNDDHATATVTLELEHSTLRQIQRFCEACSVTPASLFQCAWALTLSAYTGSDSVCFGYLSSGRDLAAQGIMDAIGAYANVMICRVDISREWSSDDLLRHVHDQVLEDLNFQHCSVADIQHELGLPFGQALFNSILSFQNDNEGSVEGIETQHLVFTDLDWEDPTEYEITINIRQTSASICFTLDYRLACMSMDQGQSVISLLEKVVTGLVSDPKAVSPAGNGRSNKLSLMDNIGERDLEQVWKWNKTVPEAVDDIIHDIITKVARKTPDAPAICSWDGDFTYAALDTMSSKLAYYLVTLDVRPGVIVPLCFEKSKWMPVAMLAVMKAGAASVALDSTLPEERLSSIIQQVNPTVILTSSANEKRISRLANCATVPLSDSHLGSLDTRPRTLPNVQPFDMLYVVFTSGSTGVPKGVIITHSNFSSAISHQQTALGYQSNSRVYDFAKYAFDVTWSNFIHTMTAGACLCIPSETETSNNITDSLNYFKANFVDLTPSVASTLSPTDLTTLDQILFGGEALTTHLASQWAENKNVLNTYGPAECTVTATFAKVGRSDASAASIGSGFGLRTWIVHPSDHNRLVPIGVVGELLLEGPLVGAGYLNDLAKTNEAFIDSPDWLADGSKSCVGRKAKLYKTGDLVRYNADGSMTFMGRKDGQVKINGQRLELGDVEHHVRVNLKYEKPVQVFAEVIKPRASKKPILIAFVYAGGELKGNKWIAKITAGLNERLATKVPGYMIPAVYFSIEDIPMTATGKTDRRRLRERGEQMTLEELTALRVHSGEMMVPRTVSEKRLQSLWASVLDIKADTISANDSFLRIGGDSIGAMKLVGAARQAGLSLTVSDVFQHPKLSDMAKITDHVSKTEPEAIRPLSLLKSGIDPQAARDQVAQLCHTNRDQIHDIFPCSPLQEGLLALTAKRAGDYVAQHILPLEETTDVDRFRKAWEKLLQMTPILRTRIVDLPEQGLVQAILDEDATWLQCLDVNDYQEKDKNMPMGLGKPLVRYSITKSRDNKQQFVFAWTVHHALYDGWSMSCLMSRLELAYRGDVVLRESPPFQRFIQHVISTSNAHAKHFWQDELEGCEAQVFPKLPSVTYQPTASSFINHNVDNLHWPESDITAPTAIRAALTILTAGYTNSSDVVFGLTVSGRQADVHGVDEMTGPTLATVPARVVLDWDETVESYLNRIQKQQVQMTTFEQTGLQNIRQMGTNAKDACDFQTLLLIHPAEQAAQLESRIFAPSRQDDNEDETGAQIAQFVTYALTIECNLANCGLDMRFEFDERILSKYQVQKFARQMEHILRQLCDIKQERQCVKDIETISKDDLKDIWEWNATVPMTVETPVHEIVDNTSLTKPEALAVCAWDGSWSYGQLYDLSSRLAYYLVNCGVGPEVAIPICVEKSRWSPIAILGVMKAGGVCVTLDTNLPEERLISIVQQVNPALMLSSPTNESLVSRLSSDKPVVVVDEKLLHSLEYPRGETLPKIQPSNTLYIVFTSGSTGVPKGVKITHSNFSSAIIHQRSAHNFDNIANARVYDFASFAFDTSWQNMLATFDCGGCLCIPSEAERRDDLPGSIERFKITHSELTPSAAMVLPLSTLKKLNTLILGGERLQEAYAKQWASVVNVKNSYGPSECTPTSTVADVDPTSFNAANIGKGRGVNTWIVDTRTGDSLVPVGCIGELMLEGPLVGPGYLGDPEKTASVFIENPSWLTRGCPGHPGRQGRLYKTGDLVFYNDDGTLAYVGRKDAQVKIRGQRVELGEVESHITRHHLTRQSACLFPKSGPYANTLVSVFSIQNIQEDYNETDNSLDQNGPS</sequence>
<dbReference type="EMBL" id="SRPY01000016">
    <property type="protein sequence ID" value="KAG5930352.1"/>
    <property type="molecule type" value="Genomic_DNA"/>
</dbReference>
<evidence type="ECO:0000256" key="1">
    <source>
        <dbReference type="ARBA" id="ARBA00005107"/>
    </source>
</evidence>
<evidence type="ECO:0000256" key="6">
    <source>
        <dbReference type="ARBA" id="ARBA00029454"/>
    </source>
</evidence>
<dbReference type="PANTHER" id="PTHR45527:SF1">
    <property type="entry name" value="FATTY ACID SYNTHASE"/>
    <property type="match status" value="1"/>
</dbReference>
<comment type="similarity">
    <text evidence="6">Belongs to the NRP synthetase family.</text>
</comment>
<evidence type="ECO:0000256" key="8">
    <source>
        <dbReference type="ARBA" id="ARBA00079041"/>
    </source>
</evidence>
<evidence type="ECO:0000256" key="5">
    <source>
        <dbReference type="ARBA" id="ARBA00022679"/>
    </source>
</evidence>
<keyword evidence="3" id="KW-0597">Phosphoprotein</keyword>
<evidence type="ECO:0000256" key="7">
    <source>
        <dbReference type="ARBA" id="ARBA00044125"/>
    </source>
</evidence>
<dbReference type="CDD" id="cd19545">
    <property type="entry name" value="FUM14_C_NRPS-like"/>
    <property type="match status" value="3"/>
</dbReference>
<accession>A0A8K0JDF4</accession>
<dbReference type="Pfam" id="PF00550">
    <property type="entry name" value="PP-binding"/>
    <property type="match status" value="3"/>
</dbReference>
<dbReference type="PROSITE" id="PS50075">
    <property type="entry name" value="CARRIER"/>
    <property type="match status" value="3"/>
</dbReference>
<evidence type="ECO:0000256" key="2">
    <source>
        <dbReference type="ARBA" id="ARBA00022450"/>
    </source>
</evidence>
<dbReference type="InterPro" id="IPR009081">
    <property type="entry name" value="PP-bd_ACP"/>
</dbReference>
<dbReference type="Proteomes" id="UP000811619">
    <property type="component" value="Unassembled WGS sequence"/>
</dbReference>
<keyword evidence="2" id="KW-0596">Phosphopantetheine</keyword>
<evidence type="ECO:0000256" key="9">
    <source>
        <dbReference type="SAM" id="MobiDB-lite"/>
    </source>
</evidence>
<comment type="caution">
    <text evidence="11">The sequence shown here is derived from an EMBL/GenBank/DDBJ whole genome shotgun (WGS) entry which is preliminary data.</text>
</comment>
<protein>
    <recommendedName>
        <fullName evidence="7">D-lysergyl-peptide-synthetase subunit 1</fullName>
    </recommendedName>
    <alternativeName>
        <fullName evidence="8">Nonribosomal peptide synthetase 1</fullName>
    </alternativeName>
</protein>
<dbReference type="InterPro" id="IPR020845">
    <property type="entry name" value="AMP-binding_CS"/>
</dbReference>
<dbReference type="OrthoDB" id="4956307at2759"/>
<dbReference type="FunFam" id="3.30.559.30:FF:000003">
    <property type="entry name" value="Nonribosomal peptide synthase SidD"/>
    <property type="match status" value="3"/>
</dbReference>
<dbReference type="InterPro" id="IPR042099">
    <property type="entry name" value="ANL_N_sf"/>
</dbReference>
<dbReference type="SUPFAM" id="SSF47336">
    <property type="entry name" value="ACP-like"/>
    <property type="match status" value="3"/>
</dbReference>
<dbReference type="NCBIfam" id="TIGR01733">
    <property type="entry name" value="AA-adenyl-dom"/>
    <property type="match status" value="5"/>
</dbReference>
<feature type="compositionally biased region" description="Polar residues" evidence="9">
    <location>
        <begin position="1"/>
        <end position="12"/>
    </location>
</feature>
<dbReference type="GO" id="GO:0016874">
    <property type="term" value="F:ligase activity"/>
    <property type="evidence" value="ECO:0007669"/>
    <property type="project" value="UniProtKB-KW"/>
</dbReference>
<dbReference type="InterPro" id="IPR006162">
    <property type="entry name" value="Ppantetheine_attach_site"/>
</dbReference>
<dbReference type="SUPFAM" id="SSF56801">
    <property type="entry name" value="Acetyl-CoA synthetase-like"/>
    <property type="match status" value="5"/>
</dbReference>
<evidence type="ECO:0000259" key="10">
    <source>
        <dbReference type="PROSITE" id="PS50075"/>
    </source>
</evidence>
<dbReference type="Pfam" id="PF00501">
    <property type="entry name" value="AMP-binding"/>
    <property type="match status" value="5"/>
</dbReference>
<dbReference type="NCBIfam" id="NF003417">
    <property type="entry name" value="PRK04813.1"/>
    <property type="match status" value="5"/>
</dbReference>
<evidence type="ECO:0000313" key="12">
    <source>
        <dbReference type="Proteomes" id="UP000811619"/>
    </source>
</evidence>
<dbReference type="Gene3D" id="3.40.50.980">
    <property type="match status" value="4"/>
</dbReference>
<dbReference type="GO" id="GO:0016740">
    <property type="term" value="F:transferase activity"/>
    <property type="evidence" value="ECO:0007669"/>
    <property type="project" value="UniProtKB-KW"/>
</dbReference>
<dbReference type="CDD" id="cd05918">
    <property type="entry name" value="A_NRPS_SidN3_like"/>
    <property type="match status" value="5"/>
</dbReference>
<dbReference type="InterPro" id="IPR045851">
    <property type="entry name" value="AMP-bd_C_sf"/>
</dbReference>
<dbReference type="SMART" id="SM01294">
    <property type="entry name" value="PKS_PP_betabranch"/>
    <property type="match status" value="1"/>
</dbReference>
<evidence type="ECO:0000256" key="3">
    <source>
        <dbReference type="ARBA" id="ARBA00022553"/>
    </source>
</evidence>
<dbReference type="GO" id="GO:0035835">
    <property type="term" value="P:indole alkaloid biosynthetic process"/>
    <property type="evidence" value="ECO:0007669"/>
    <property type="project" value="UniProtKB-UniPathway"/>
</dbReference>
<keyword evidence="12" id="KW-1185">Reference proteome</keyword>
<feature type="region of interest" description="Disordered" evidence="9">
    <location>
        <begin position="558"/>
        <end position="579"/>
    </location>
</feature>
<dbReference type="InterPro" id="IPR020806">
    <property type="entry name" value="PKS_PP-bd"/>
</dbReference>
<comment type="pathway">
    <text evidence="1">Alkaloid biosynthesis; ergot alkaloid biosynthesis.</text>
</comment>
<feature type="non-terminal residue" evidence="11">
    <location>
        <position position="5305"/>
    </location>
</feature>
<keyword evidence="4" id="KW-0436">Ligase</keyword>
<dbReference type="InterPro" id="IPR000873">
    <property type="entry name" value="AMP-dep_synth/lig_dom"/>
</dbReference>
<feature type="domain" description="Carrier" evidence="10">
    <location>
        <begin position="1679"/>
        <end position="1755"/>
    </location>
</feature>
<dbReference type="PANTHER" id="PTHR45527">
    <property type="entry name" value="NONRIBOSOMAL PEPTIDE SYNTHETASE"/>
    <property type="match status" value="1"/>
</dbReference>